<gene>
    <name evidence="3" type="ORF">LCGC14_1491110</name>
</gene>
<reference evidence="3" key="1">
    <citation type="journal article" date="2015" name="Nature">
        <title>Complex archaea that bridge the gap between prokaryotes and eukaryotes.</title>
        <authorList>
            <person name="Spang A."/>
            <person name="Saw J.H."/>
            <person name="Jorgensen S.L."/>
            <person name="Zaremba-Niedzwiedzka K."/>
            <person name="Martijn J."/>
            <person name="Lind A.E."/>
            <person name="van Eijk R."/>
            <person name="Schleper C."/>
            <person name="Guy L."/>
            <person name="Ettema T.J."/>
        </authorList>
    </citation>
    <scope>NUCLEOTIDE SEQUENCE</scope>
</reference>
<evidence type="ECO:0000313" key="3">
    <source>
        <dbReference type="EMBL" id="KKM65457.1"/>
    </source>
</evidence>
<dbReference type="PROSITE" id="PS51379">
    <property type="entry name" value="4FE4S_FER_2"/>
    <property type="match status" value="1"/>
</dbReference>
<proteinExistence type="predicted"/>
<dbReference type="EMBL" id="LAZR01010722">
    <property type="protein sequence ID" value="KKM65457.1"/>
    <property type="molecule type" value="Genomic_DNA"/>
</dbReference>
<evidence type="ECO:0000259" key="2">
    <source>
        <dbReference type="PROSITE" id="PS51379"/>
    </source>
</evidence>
<feature type="compositionally biased region" description="Basic and acidic residues" evidence="1">
    <location>
        <begin position="1"/>
        <end position="14"/>
    </location>
</feature>
<dbReference type="InterPro" id="IPR017900">
    <property type="entry name" value="4Fe4S_Fe_S_CS"/>
</dbReference>
<dbReference type="SUPFAM" id="SSF54862">
    <property type="entry name" value="4Fe-4S ferredoxins"/>
    <property type="match status" value="1"/>
</dbReference>
<dbReference type="PROSITE" id="PS00198">
    <property type="entry name" value="4FE4S_FER_1"/>
    <property type="match status" value="1"/>
</dbReference>
<dbReference type="AlphaFoldDB" id="A0A0F9M8G4"/>
<dbReference type="PANTHER" id="PTHR42827:SF1">
    <property type="entry name" value="IRON-SULFUR CLUSTER-BINDING PROTEIN"/>
    <property type="match status" value="1"/>
</dbReference>
<dbReference type="InterPro" id="IPR017896">
    <property type="entry name" value="4Fe4S_Fe-S-bd"/>
</dbReference>
<evidence type="ECO:0000256" key="1">
    <source>
        <dbReference type="SAM" id="MobiDB-lite"/>
    </source>
</evidence>
<feature type="domain" description="4Fe-4S ferredoxin-type" evidence="2">
    <location>
        <begin position="281"/>
        <end position="310"/>
    </location>
</feature>
<dbReference type="Gene3D" id="3.30.70.20">
    <property type="match status" value="1"/>
</dbReference>
<protein>
    <recommendedName>
        <fullName evidence="2">4Fe-4S ferredoxin-type domain-containing protein</fullName>
    </recommendedName>
</protein>
<name>A0A0F9M8G4_9ZZZZ</name>
<feature type="region of interest" description="Disordered" evidence="1">
    <location>
        <begin position="1"/>
        <end position="31"/>
    </location>
</feature>
<accession>A0A0F9M8G4</accession>
<sequence>MSPNHIKTEKEIQKKNTISKNKKRKSPERNYLERARAFSNQLIHSDEKSAQEGFEYLYKNYQKERMLKVEDKKLKPTKPKVQRVGGFSQYGYKIGSGIVKSYNDLEPYLLELEETGRFKPINQNLQNLIDSYPNKELWSQLQKYAKDKWEIIKIGFTELPPSLVFKNKLVLFRYVLVFMLEMKKDKMDKAPGFEAGDETMRIYANLGETVNDIADWLRSKGLRCQSNHPMGGLVCTPPLAGKSGMGWQGKQGLLITPEFGPRQRLAPIFIEEKIFEFTDNNEHSWIEEYCAKCDLCQKNCPGQAIKTNKSIFIDTIPTIGAMKTCIDNSKCFPYFLKSMGCSICIAVCPFSVGLKIYSKLKRFIKEKSNSN</sequence>
<dbReference type="PANTHER" id="PTHR42827">
    <property type="entry name" value="IRON-SULFUR CLUSTER-BINDING PROTEIN-RELATED"/>
    <property type="match status" value="1"/>
</dbReference>
<organism evidence="3">
    <name type="scientific">marine sediment metagenome</name>
    <dbReference type="NCBI Taxonomy" id="412755"/>
    <lineage>
        <taxon>unclassified sequences</taxon>
        <taxon>metagenomes</taxon>
        <taxon>ecological metagenomes</taxon>
    </lineage>
</organism>
<comment type="caution">
    <text evidence="3">The sequence shown here is derived from an EMBL/GenBank/DDBJ whole genome shotgun (WGS) entry which is preliminary data.</text>
</comment>